<organism evidence="2 3">
    <name type="scientific">Liquidambar formosana</name>
    <name type="common">Formosan gum</name>
    <dbReference type="NCBI Taxonomy" id="63359"/>
    <lineage>
        <taxon>Eukaryota</taxon>
        <taxon>Viridiplantae</taxon>
        <taxon>Streptophyta</taxon>
        <taxon>Embryophyta</taxon>
        <taxon>Tracheophyta</taxon>
        <taxon>Spermatophyta</taxon>
        <taxon>Magnoliopsida</taxon>
        <taxon>eudicotyledons</taxon>
        <taxon>Gunneridae</taxon>
        <taxon>Pentapetalae</taxon>
        <taxon>Saxifragales</taxon>
        <taxon>Altingiaceae</taxon>
        <taxon>Liquidambar</taxon>
    </lineage>
</organism>
<reference evidence="2 3" key="1">
    <citation type="journal article" date="2024" name="Plant J.">
        <title>Genome sequences and population genomics reveal climatic adaptation and genomic divergence between two closely related sweetgum species.</title>
        <authorList>
            <person name="Xu W.Q."/>
            <person name="Ren C.Q."/>
            <person name="Zhang X.Y."/>
            <person name="Comes H.P."/>
            <person name="Liu X.H."/>
            <person name="Li Y.G."/>
            <person name="Kettle C.J."/>
            <person name="Jalonen R."/>
            <person name="Gaisberger H."/>
            <person name="Ma Y.Z."/>
            <person name="Qiu Y.X."/>
        </authorList>
    </citation>
    <scope>NUCLEOTIDE SEQUENCE [LARGE SCALE GENOMIC DNA]</scope>
    <source>
        <strain evidence="2">Hangzhou</strain>
    </source>
</reference>
<evidence type="ECO:0000313" key="3">
    <source>
        <dbReference type="Proteomes" id="UP001415857"/>
    </source>
</evidence>
<sequence length="155" mass="16491">METTPPALMVVVSGSRVVTVPLSMAYMGNASKNFKRREDEPNNPEEGEIKRIDRRVDISSTADSSTNEKCIAISGPSPSKRKNGVENEVTGIGGIGDTIMKGCFKGIKNIEISHSGSPSLNRGVSKNVVHGLGGIGSTKFEDSFENIDSLKISPP</sequence>
<comment type="caution">
    <text evidence="2">The sequence shown here is derived from an EMBL/GenBank/DDBJ whole genome shotgun (WGS) entry which is preliminary data.</text>
</comment>
<dbReference type="Proteomes" id="UP001415857">
    <property type="component" value="Unassembled WGS sequence"/>
</dbReference>
<protein>
    <submittedName>
        <fullName evidence="2">Uncharacterized protein</fullName>
    </submittedName>
</protein>
<dbReference type="EMBL" id="JBBPBK010000203">
    <property type="protein sequence ID" value="KAK9266222.1"/>
    <property type="molecule type" value="Genomic_DNA"/>
</dbReference>
<feature type="compositionally biased region" description="Polar residues" evidence="1">
    <location>
        <begin position="58"/>
        <end position="68"/>
    </location>
</feature>
<accession>A0AAP0N3N2</accession>
<name>A0AAP0N3N2_LIQFO</name>
<keyword evidence="3" id="KW-1185">Reference proteome</keyword>
<evidence type="ECO:0000313" key="2">
    <source>
        <dbReference type="EMBL" id="KAK9266222.1"/>
    </source>
</evidence>
<feature type="region of interest" description="Disordered" evidence="1">
    <location>
        <begin position="33"/>
        <end position="86"/>
    </location>
</feature>
<feature type="compositionally biased region" description="Basic and acidic residues" evidence="1">
    <location>
        <begin position="47"/>
        <end position="57"/>
    </location>
</feature>
<gene>
    <name evidence="2" type="ORF">L1049_012426</name>
</gene>
<proteinExistence type="predicted"/>
<dbReference type="AlphaFoldDB" id="A0AAP0N3N2"/>
<evidence type="ECO:0000256" key="1">
    <source>
        <dbReference type="SAM" id="MobiDB-lite"/>
    </source>
</evidence>